<sequence>MRMRKERAGNIFLFATPGTYGISSEDQPLCGNFLNNMSQMSYAWGGHVKELAGNFAGFPGG</sequence>
<protein>
    <submittedName>
        <fullName evidence="1">Uncharacterized protein</fullName>
    </submittedName>
</protein>
<evidence type="ECO:0000313" key="1">
    <source>
        <dbReference type="EMBL" id="MDQ0453795.1"/>
    </source>
</evidence>
<gene>
    <name evidence="1" type="ORF">QO005_000110</name>
</gene>
<dbReference type="EMBL" id="JAUSWH010000001">
    <property type="protein sequence ID" value="MDQ0453795.1"/>
    <property type="molecule type" value="Genomic_DNA"/>
</dbReference>
<organism evidence="1 2">
    <name type="scientific">Rhizobium paknamense</name>
    <dbReference type="NCBI Taxonomy" id="1206817"/>
    <lineage>
        <taxon>Bacteria</taxon>
        <taxon>Pseudomonadati</taxon>
        <taxon>Pseudomonadota</taxon>
        <taxon>Alphaproteobacteria</taxon>
        <taxon>Hyphomicrobiales</taxon>
        <taxon>Rhizobiaceae</taxon>
        <taxon>Rhizobium/Agrobacterium group</taxon>
        <taxon>Rhizobium</taxon>
    </lineage>
</organism>
<reference evidence="1 2" key="1">
    <citation type="submission" date="2023-07" db="EMBL/GenBank/DDBJ databases">
        <title>Genomic Encyclopedia of Type Strains, Phase IV (KMG-IV): sequencing the most valuable type-strain genomes for metagenomic binning, comparative biology and taxonomic classification.</title>
        <authorList>
            <person name="Goeker M."/>
        </authorList>
    </citation>
    <scope>NUCLEOTIDE SEQUENCE [LARGE SCALE GENOMIC DNA]</scope>
    <source>
        <strain evidence="1 2">DSM 100301</strain>
    </source>
</reference>
<dbReference type="RefSeq" id="WP_307156028.1">
    <property type="nucleotide sequence ID" value="NZ_JAUSWH010000001.1"/>
</dbReference>
<evidence type="ECO:0000313" key="2">
    <source>
        <dbReference type="Proteomes" id="UP001235269"/>
    </source>
</evidence>
<keyword evidence="2" id="KW-1185">Reference proteome</keyword>
<name>A0ABU0I6E5_9HYPH</name>
<accession>A0ABU0I6E5</accession>
<comment type="caution">
    <text evidence="1">The sequence shown here is derived from an EMBL/GenBank/DDBJ whole genome shotgun (WGS) entry which is preliminary data.</text>
</comment>
<proteinExistence type="predicted"/>
<dbReference type="Proteomes" id="UP001235269">
    <property type="component" value="Unassembled WGS sequence"/>
</dbReference>